<evidence type="ECO:0000313" key="2">
    <source>
        <dbReference type="EMBL" id="KEF51294.1"/>
    </source>
</evidence>
<evidence type="ECO:0000313" key="3">
    <source>
        <dbReference type="Proteomes" id="UP000027920"/>
    </source>
</evidence>
<proteinExistence type="predicted"/>
<dbReference type="EMBL" id="AMGV01000025">
    <property type="protein sequence ID" value="KEF51294.1"/>
    <property type="molecule type" value="Genomic_DNA"/>
</dbReference>
<reference evidence="2 3" key="1">
    <citation type="submission" date="2013-03" db="EMBL/GenBank/DDBJ databases">
        <title>The Genome Sequence of Exophiala aquamarina CBS 119918.</title>
        <authorList>
            <consortium name="The Broad Institute Genomics Platform"/>
            <person name="Cuomo C."/>
            <person name="de Hoog S."/>
            <person name="Gorbushina A."/>
            <person name="Walker B."/>
            <person name="Young S.K."/>
            <person name="Zeng Q."/>
            <person name="Gargeya S."/>
            <person name="Fitzgerald M."/>
            <person name="Haas B."/>
            <person name="Abouelleil A."/>
            <person name="Allen A.W."/>
            <person name="Alvarado L."/>
            <person name="Arachchi H.M."/>
            <person name="Berlin A.M."/>
            <person name="Chapman S.B."/>
            <person name="Gainer-Dewar J."/>
            <person name="Goldberg J."/>
            <person name="Griggs A."/>
            <person name="Gujja S."/>
            <person name="Hansen M."/>
            <person name="Howarth C."/>
            <person name="Imamovic A."/>
            <person name="Ireland A."/>
            <person name="Larimer J."/>
            <person name="McCowan C."/>
            <person name="Murphy C."/>
            <person name="Pearson M."/>
            <person name="Poon T.W."/>
            <person name="Priest M."/>
            <person name="Roberts A."/>
            <person name="Saif S."/>
            <person name="Shea T."/>
            <person name="Sisk P."/>
            <person name="Sykes S."/>
            <person name="Wortman J."/>
            <person name="Nusbaum C."/>
            <person name="Birren B."/>
        </authorList>
    </citation>
    <scope>NUCLEOTIDE SEQUENCE [LARGE SCALE GENOMIC DNA]</scope>
    <source>
        <strain evidence="2 3">CBS 119918</strain>
    </source>
</reference>
<dbReference type="VEuPathDB" id="FungiDB:A1O9_12644"/>
<dbReference type="OrthoDB" id="4121096at2759"/>
<dbReference type="GeneID" id="25287538"/>
<feature type="compositionally biased region" description="Polar residues" evidence="1">
    <location>
        <begin position="64"/>
        <end position="85"/>
    </location>
</feature>
<accession>A0A072NTX4</accession>
<organism evidence="2 3">
    <name type="scientific">Exophiala aquamarina CBS 119918</name>
    <dbReference type="NCBI Taxonomy" id="1182545"/>
    <lineage>
        <taxon>Eukaryota</taxon>
        <taxon>Fungi</taxon>
        <taxon>Dikarya</taxon>
        <taxon>Ascomycota</taxon>
        <taxon>Pezizomycotina</taxon>
        <taxon>Eurotiomycetes</taxon>
        <taxon>Chaetothyriomycetidae</taxon>
        <taxon>Chaetothyriales</taxon>
        <taxon>Herpotrichiellaceae</taxon>
        <taxon>Exophiala</taxon>
    </lineage>
</organism>
<dbReference type="AlphaFoldDB" id="A0A072NTX4"/>
<feature type="region of interest" description="Disordered" evidence="1">
    <location>
        <begin position="1"/>
        <end position="85"/>
    </location>
</feature>
<dbReference type="RefSeq" id="XP_013253884.1">
    <property type="nucleotide sequence ID" value="XM_013398430.1"/>
</dbReference>
<evidence type="ECO:0000256" key="1">
    <source>
        <dbReference type="SAM" id="MobiDB-lite"/>
    </source>
</evidence>
<comment type="caution">
    <text evidence="2">The sequence shown here is derived from an EMBL/GenBank/DDBJ whole genome shotgun (WGS) entry which is preliminary data.</text>
</comment>
<gene>
    <name evidence="2" type="ORF">A1O9_12644</name>
</gene>
<dbReference type="Proteomes" id="UP000027920">
    <property type="component" value="Unassembled WGS sequence"/>
</dbReference>
<protein>
    <submittedName>
        <fullName evidence="2">Uncharacterized protein</fullName>
    </submittedName>
</protein>
<feature type="compositionally biased region" description="Basic and acidic residues" evidence="1">
    <location>
        <begin position="7"/>
        <end position="28"/>
    </location>
</feature>
<dbReference type="HOGENOM" id="CLU_2159814_0_0_1"/>
<keyword evidence="3" id="KW-1185">Reference proteome</keyword>
<name>A0A072NTX4_9EURO</name>
<sequence>MSDFDQFDSKNHDLDPQLEKEPEKEKGGNDTAQGGRKKEKMSGENSSGSGSGSGSGPTGAVDSVANTAGNTVSQPTDQVSQATQGLQKTITGLTKGDTEDMAGSLKIHVKLALEVDIRIIARLKGDIAIGIL</sequence>